<dbReference type="AlphaFoldDB" id="A0A3S1AJE0"/>
<name>A0A3S1AJE0_9CYAN</name>
<dbReference type="RefSeq" id="WP_127084498.1">
    <property type="nucleotide sequence ID" value="NZ_RSCL01000017.1"/>
</dbReference>
<dbReference type="Proteomes" id="UP000271624">
    <property type="component" value="Unassembled WGS sequence"/>
</dbReference>
<comment type="caution">
    <text evidence="1">The sequence shown here is derived from an EMBL/GenBank/DDBJ whole genome shotgun (WGS) entry which is preliminary data.</text>
</comment>
<reference evidence="1" key="2">
    <citation type="journal article" date="2019" name="Genome Biol. Evol.">
        <title>Day and night: Metabolic profiles and evolutionary relationships of six axenic non-marine cyanobacteria.</title>
        <authorList>
            <person name="Will S.E."/>
            <person name="Henke P."/>
            <person name="Boedeker C."/>
            <person name="Huang S."/>
            <person name="Brinkmann H."/>
            <person name="Rohde M."/>
            <person name="Jarek M."/>
            <person name="Friedl T."/>
            <person name="Seufert S."/>
            <person name="Schumacher M."/>
            <person name="Overmann J."/>
            <person name="Neumann-Schaal M."/>
            <person name="Petersen J."/>
        </authorList>
    </citation>
    <scope>NUCLEOTIDE SEQUENCE [LARGE SCALE GENOMIC DNA]</scope>
    <source>
        <strain evidence="1">PCC 7102</strain>
    </source>
</reference>
<dbReference type="OrthoDB" id="515356at2"/>
<dbReference type="EMBL" id="RSCL01000017">
    <property type="protein sequence ID" value="RUT02238.1"/>
    <property type="molecule type" value="Genomic_DNA"/>
</dbReference>
<organism evidence="1 2">
    <name type="scientific">Dulcicalothrix desertica PCC 7102</name>
    <dbReference type="NCBI Taxonomy" id="232991"/>
    <lineage>
        <taxon>Bacteria</taxon>
        <taxon>Bacillati</taxon>
        <taxon>Cyanobacteriota</taxon>
        <taxon>Cyanophyceae</taxon>
        <taxon>Nostocales</taxon>
        <taxon>Calotrichaceae</taxon>
        <taxon>Dulcicalothrix</taxon>
    </lineage>
</organism>
<proteinExistence type="predicted"/>
<keyword evidence="2" id="KW-1185">Reference proteome</keyword>
<reference evidence="1" key="1">
    <citation type="submission" date="2018-12" db="EMBL/GenBank/DDBJ databases">
        <authorList>
            <person name="Will S."/>
            <person name="Neumann-Schaal M."/>
            <person name="Henke P."/>
        </authorList>
    </citation>
    <scope>NUCLEOTIDE SEQUENCE</scope>
    <source>
        <strain evidence="1">PCC 7102</strain>
    </source>
</reference>
<evidence type="ECO:0000313" key="1">
    <source>
        <dbReference type="EMBL" id="RUT02238.1"/>
    </source>
</evidence>
<protein>
    <submittedName>
        <fullName evidence="1">Uncharacterized protein</fullName>
    </submittedName>
</protein>
<evidence type="ECO:0000313" key="2">
    <source>
        <dbReference type="Proteomes" id="UP000271624"/>
    </source>
</evidence>
<accession>A0A3S1AJE0</accession>
<gene>
    <name evidence="1" type="ORF">DSM106972_063130</name>
</gene>
<sequence length="80" mass="9168">MESQTKHDINELIELVELATPDSLNIAEAILRNNHEIDISELQSLREALYLSLNDKKNDWLSDNVVKIKTRIIASLVQKI</sequence>